<dbReference type="AlphaFoldDB" id="A0AAI9HV91"/>
<evidence type="ECO:0000313" key="1">
    <source>
        <dbReference type="EMBL" id="EMO9458178.1"/>
    </source>
</evidence>
<comment type="caution">
    <text evidence="1">The sequence shown here is derived from an EMBL/GenBank/DDBJ whole genome shotgun (WGS) entry which is preliminary data.</text>
</comment>
<gene>
    <name evidence="1" type="ORF">PN925_003587</name>
</gene>
<accession>A0AAI9HV91</accession>
<name>A0AAI9HV91_MORMO</name>
<protein>
    <submittedName>
        <fullName evidence="1">Uncharacterized protein</fullName>
    </submittedName>
</protein>
<sequence>MLTELKLQEDIRLLNVTLKFDKSALIDAFAVLERNPQFLHVVIYSEATFDDFDDEDESVENCMSDPVLEVWRSGACLTWIDRADDTRFQCDLPSINVLNSERETDDE</sequence>
<reference evidence="1" key="1">
    <citation type="submission" date="2024-02" db="EMBL/GenBank/DDBJ databases">
        <authorList>
            <consortium name="Clinical and Environmental Microbiology Branch: Whole genome sequencing antimicrobial resistance pathogens in the healthcare setting"/>
        </authorList>
    </citation>
    <scope>NUCLEOTIDE SEQUENCE</scope>
    <source>
        <strain evidence="1">2023KU-00017</strain>
    </source>
</reference>
<dbReference type="EMBL" id="ABKJEP030000074">
    <property type="protein sequence ID" value="EMO9458178.1"/>
    <property type="molecule type" value="Genomic_DNA"/>
</dbReference>
<organism evidence="1">
    <name type="scientific">Morganella morganii</name>
    <name type="common">Proteus morganii</name>
    <dbReference type="NCBI Taxonomy" id="582"/>
    <lineage>
        <taxon>Bacteria</taxon>
        <taxon>Pseudomonadati</taxon>
        <taxon>Pseudomonadota</taxon>
        <taxon>Gammaproteobacteria</taxon>
        <taxon>Enterobacterales</taxon>
        <taxon>Morganellaceae</taxon>
        <taxon>Morganella</taxon>
    </lineage>
</organism>
<proteinExistence type="predicted"/>